<gene>
    <name evidence="4" type="ORF">D9Q81_00275</name>
</gene>
<dbReference type="PANTHER" id="PTHR30314">
    <property type="entry name" value="CELL DIVISION PROTEIN FTSZ-RELATED"/>
    <property type="match status" value="1"/>
</dbReference>
<dbReference type="InterPro" id="IPR036525">
    <property type="entry name" value="Tubulin/FtsZ_GTPase_sf"/>
</dbReference>
<accession>A0A3R9QTH0</accession>
<evidence type="ECO:0000313" key="5">
    <source>
        <dbReference type="Proteomes" id="UP000278149"/>
    </source>
</evidence>
<dbReference type="FunFam" id="3.40.50.1440:FF:000052">
    <property type="entry name" value="Tubulin/FtsZ GTPase"/>
    <property type="match status" value="1"/>
</dbReference>
<proteinExistence type="predicted"/>
<dbReference type="Pfam" id="PF00091">
    <property type="entry name" value="Tubulin"/>
    <property type="match status" value="1"/>
</dbReference>
<evidence type="ECO:0000256" key="2">
    <source>
        <dbReference type="ARBA" id="ARBA00023134"/>
    </source>
</evidence>
<evidence type="ECO:0000259" key="3">
    <source>
        <dbReference type="SMART" id="SM00864"/>
    </source>
</evidence>
<reference evidence="4 5" key="1">
    <citation type="submission" date="2018-10" db="EMBL/GenBank/DDBJ databases">
        <title>Co-occurring genomic capacity for anaerobic methane metabolism and dissimilatory sulfite reduction discovered in the Korarchaeota.</title>
        <authorList>
            <person name="Mckay L.J."/>
            <person name="Dlakic M."/>
            <person name="Fields M.W."/>
            <person name="Delmont T.O."/>
            <person name="Eren A.M."/>
            <person name="Jay Z.J."/>
            <person name="Klingelsmith K.B."/>
            <person name="Rusch D.B."/>
            <person name="Inskeep W.P."/>
        </authorList>
    </citation>
    <scope>NUCLEOTIDE SEQUENCE [LARGE SCALE GENOMIC DNA]</scope>
    <source>
        <strain evidence="4 5">WS</strain>
    </source>
</reference>
<dbReference type="InterPro" id="IPR045061">
    <property type="entry name" value="FtsZ/CetZ"/>
</dbReference>
<keyword evidence="1" id="KW-0547">Nucleotide-binding</keyword>
<dbReference type="InterPro" id="IPR003008">
    <property type="entry name" value="Tubulin_FtsZ_GTPase"/>
</dbReference>
<dbReference type="GO" id="GO:0051301">
    <property type="term" value="P:cell division"/>
    <property type="evidence" value="ECO:0007669"/>
    <property type="project" value="TreeGrafter"/>
</dbReference>
<dbReference type="PRINTS" id="PR00423">
    <property type="entry name" value="CELLDVISFTSZ"/>
</dbReference>
<dbReference type="AlphaFoldDB" id="A0A3R9QTH0"/>
<dbReference type="Gene3D" id="3.40.50.1440">
    <property type="entry name" value="Tubulin/FtsZ, GTPase domain"/>
    <property type="match status" value="1"/>
</dbReference>
<dbReference type="PANTHER" id="PTHR30314:SF3">
    <property type="entry name" value="MITOCHONDRIAL DIVISION PROTEIN FSZA"/>
    <property type="match status" value="1"/>
</dbReference>
<dbReference type="EMBL" id="RCOR01000002">
    <property type="protein sequence ID" value="RSN70878.1"/>
    <property type="molecule type" value="Genomic_DNA"/>
</dbReference>
<dbReference type="GO" id="GO:0003924">
    <property type="term" value="F:GTPase activity"/>
    <property type="evidence" value="ECO:0007669"/>
    <property type="project" value="InterPro"/>
</dbReference>
<dbReference type="SUPFAM" id="SSF52490">
    <property type="entry name" value="Tubulin nucleotide-binding domain-like"/>
    <property type="match status" value="1"/>
</dbReference>
<dbReference type="InterPro" id="IPR008280">
    <property type="entry name" value="Tub_FtsZ_C"/>
</dbReference>
<sequence length="329" mass="34947">MSWRRGEPTSQLKLAVVGIGGAGCNMITNIKRTGFSDAKLIAVNTDAASLSATKADHKVLAGESFLGGRSARTIENGKKAMEAVKENLVSMLSDRELIVLLAGLGGGAGTGGIVTLAETIKESLPNALTISYVVIPFASEGEVRINNAKYGLSEIIDLSDVTWVAFNDVLKRKFTNVPLTRAYKMMDDRLFNVVRGLASLQNLSPLPGMQNVDFAIMKELAKGSGLGYAGFGEGRTTREAFESSLVDPFGDADHKGAKGVVGILESTETAVSVEGMTYVQDVLTTNLGIPEVYFGLKPSIEMTTPKVTVYTFGVKSRMVEDFLSSMGGG</sequence>
<dbReference type="PROSITE" id="PS51257">
    <property type="entry name" value="PROKAR_LIPOPROTEIN"/>
    <property type="match status" value="1"/>
</dbReference>
<protein>
    <recommendedName>
        <fullName evidence="3">Tubulin/FtsZ GTPase domain-containing protein</fullName>
    </recommendedName>
</protein>
<name>A0A3R9QTH0_9CREN</name>
<organism evidence="4 5">
    <name type="scientific">Candidatus Korarchaeum cryptofilum</name>
    <dbReference type="NCBI Taxonomy" id="498846"/>
    <lineage>
        <taxon>Archaea</taxon>
        <taxon>Thermoproteota</taxon>
        <taxon>Candidatus Korarchaeia</taxon>
        <taxon>Candidatus Korarchaeales</taxon>
        <taxon>Candidatus Korarchaeaceae</taxon>
        <taxon>Candidatus Korarchaeum</taxon>
    </lineage>
</organism>
<feature type="domain" description="Tubulin/FtsZ GTPase" evidence="3">
    <location>
        <begin position="13"/>
        <end position="205"/>
    </location>
</feature>
<keyword evidence="2" id="KW-0342">GTP-binding</keyword>
<dbReference type="SUPFAM" id="SSF55307">
    <property type="entry name" value="Tubulin C-terminal domain-like"/>
    <property type="match status" value="1"/>
</dbReference>
<dbReference type="SMART" id="SM00864">
    <property type="entry name" value="Tubulin"/>
    <property type="match status" value="1"/>
</dbReference>
<evidence type="ECO:0000256" key="1">
    <source>
        <dbReference type="ARBA" id="ARBA00022741"/>
    </source>
</evidence>
<dbReference type="GO" id="GO:0032153">
    <property type="term" value="C:cell division site"/>
    <property type="evidence" value="ECO:0007669"/>
    <property type="project" value="TreeGrafter"/>
</dbReference>
<dbReference type="GO" id="GO:0005525">
    <property type="term" value="F:GTP binding"/>
    <property type="evidence" value="ECO:0007669"/>
    <property type="project" value="UniProtKB-KW"/>
</dbReference>
<dbReference type="RefSeq" id="WP_125740348.1">
    <property type="nucleotide sequence ID" value="NZ_RCOR01000002.1"/>
</dbReference>
<evidence type="ECO:0000313" key="4">
    <source>
        <dbReference type="EMBL" id="RSN70878.1"/>
    </source>
</evidence>
<dbReference type="GO" id="GO:0005737">
    <property type="term" value="C:cytoplasm"/>
    <property type="evidence" value="ECO:0007669"/>
    <property type="project" value="TreeGrafter"/>
</dbReference>
<dbReference type="Proteomes" id="UP000278149">
    <property type="component" value="Unassembled WGS sequence"/>
</dbReference>
<comment type="caution">
    <text evidence="4">The sequence shown here is derived from an EMBL/GenBank/DDBJ whole genome shotgun (WGS) entry which is preliminary data.</text>
</comment>